<reference evidence="1 2" key="1">
    <citation type="submission" date="2014-02" db="EMBL/GenBank/DDBJ databases">
        <title>Vibrio fortis Dalian14 Genome Sequencing.</title>
        <authorList>
            <person name="Wang Y."/>
            <person name="Song L."/>
            <person name="Liu G."/>
            <person name="Ding J."/>
        </authorList>
    </citation>
    <scope>NUCLEOTIDE SEQUENCE [LARGE SCALE GENOMIC DNA]</scope>
    <source>
        <strain evidence="1 2">Dalian14</strain>
    </source>
</reference>
<accession>A0A066UT60</accession>
<dbReference type="Proteomes" id="UP000027219">
    <property type="component" value="Unassembled WGS sequence"/>
</dbReference>
<dbReference type="RefSeq" id="WP_032548796.1">
    <property type="nucleotide sequence ID" value="NZ_JFFR01000002.1"/>
</dbReference>
<dbReference type="AlphaFoldDB" id="A0A066UT60"/>
<evidence type="ECO:0000313" key="2">
    <source>
        <dbReference type="Proteomes" id="UP000027219"/>
    </source>
</evidence>
<sequence length="366" mass="41129">MIIELDRSITSNLTDLSDSELLTLTAIATSRARGFNFVIANKRDLLAMSEFIDLGKPARAIFRKIYNDQTQWANALSTFGFKVRIVKQNTVIKEVMEDGVKIITISLQQSLDYKVDDKPSIIAENLTDIKFYTAIVKSYLASIRFGNMNISYNPVNGGGGTTKDVVETHYNECSGISLCLLDSDIESPWLSYGNTAQNVIDIIPEQPYARYVVTHSREAENIIPLKILDHFGSNNSSLRSRIDKFKKLSKVVVQGNMPIKYVDFKKGIKNHLLKCDCPTTKQFWYDSFVESGIIKTCNNTTPCTSMKKCTCFLADGLGTDLLKSTVAYLADNNFDYQDIDAYMKTEWDHICKEVSSYIIAPNKAVS</sequence>
<proteinExistence type="predicted"/>
<organism evidence="1 2">
    <name type="scientific">Vibrio fortis</name>
    <dbReference type="NCBI Taxonomy" id="212667"/>
    <lineage>
        <taxon>Bacteria</taxon>
        <taxon>Pseudomonadati</taxon>
        <taxon>Pseudomonadota</taxon>
        <taxon>Gammaproteobacteria</taxon>
        <taxon>Vibrionales</taxon>
        <taxon>Vibrionaceae</taxon>
        <taxon>Vibrio</taxon>
    </lineage>
</organism>
<dbReference type="EMBL" id="JFFR01000002">
    <property type="protein sequence ID" value="KDN30621.1"/>
    <property type="molecule type" value="Genomic_DNA"/>
</dbReference>
<keyword evidence="2" id="KW-1185">Reference proteome</keyword>
<comment type="caution">
    <text evidence="1">The sequence shown here is derived from an EMBL/GenBank/DDBJ whole genome shotgun (WGS) entry which is preliminary data.</text>
</comment>
<dbReference type="STRING" id="212667.VFDL14_03675"/>
<dbReference type="OrthoDB" id="6638650at2"/>
<gene>
    <name evidence="1" type="ORF">VFDL14_03675</name>
</gene>
<protein>
    <submittedName>
        <fullName evidence="1">Uncharacterized protein</fullName>
    </submittedName>
</protein>
<evidence type="ECO:0000313" key="1">
    <source>
        <dbReference type="EMBL" id="KDN30621.1"/>
    </source>
</evidence>
<name>A0A066UT60_9VIBR</name>